<evidence type="ECO:0000256" key="6">
    <source>
        <dbReference type="ARBA" id="ARBA00023136"/>
    </source>
</evidence>
<evidence type="ECO:0000313" key="10">
    <source>
        <dbReference type="Proteomes" id="UP001344906"/>
    </source>
</evidence>
<dbReference type="RefSeq" id="WP_338257422.1">
    <property type="nucleotide sequence ID" value="NZ_BSRI01000002.1"/>
</dbReference>
<name>A0ABQ6G1G9_9CHLR</name>
<dbReference type="Gene3D" id="1.20.1250.20">
    <property type="entry name" value="MFS general substrate transporter like domains"/>
    <property type="match status" value="1"/>
</dbReference>
<feature type="transmembrane region" description="Helical" evidence="7">
    <location>
        <begin position="252"/>
        <end position="273"/>
    </location>
</feature>
<proteinExistence type="predicted"/>
<dbReference type="InterPro" id="IPR036259">
    <property type="entry name" value="MFS_trans_sf"/>
</dbReference>
<evidence type="ECO:0000256" key="4">
    <source>
        <dbReference type="ARBA" id="ARBA00022692"/>
    </source>
</evidence>
<dbReference type="PROSITE" id="PS50850">
    <property type="entry name" value="MFS"/>
    <property type="match status" value="1"/>
</dbReference>
<evidence type="ECO:0000256" key="1">
    <source>
        <dbReference type="ARBA" id="ARBA00004651"/>
    </source>
</evidence>
<evidence type="ECO:0000313" key="9">
    <source>
        <dbReference type="EMBL" id="GLV60373.1"/>
    </source>
</evidence>
<evidence type="ECO:0000256" key="7">
    <source>
        <dbReference type="SAM" id="Phobius"/>
    </source>
</evidence>
<feature type="transmembrane region" description="Helical" evidence="7">
    <location>
        <begin position="285"/>
        <end position="304"/>
    </location>
</feature>
<feature type="transmembrane region" description="Helical" evidence="7">
    <location>
        <begin position="219"/>
        <end position="240"/>
    </location>
</feature>
<keyword evidence="5 7" id="KW-1133">Transmembrane helix</keyword>
<sequence>MLVRRLGIPQQKGTKSFLLIVFIDALGTGLFAPFSLLYFHVIAALPLTEVGVALSIATIFTFPVVPLTGTLVDRFGARRLVIFAQLLQGVGFLGYLLVSNMTILILTATLVNIGQRIFWSSYYSLASDLAATGGRDHWFGLLGTSQTVGIGIGNALTGVLIGTLGTTGYYSVVVINAISFFLAAMMLYFLVPVERRQNSAEHKNAQQGSYRVVLRDRPFLALIATNTAFALCLCLSGLGLPVYAADALHTPIWVAGVALGINLALVAFLQTFLIRHLSSLRRTRIIILAGLILALWCLLYILALPLPRTIVIPYLIIATCVQGFADALHAPTSNALAAEASPLALRGRYLAAYQFSWALALFVAPTMFTVLFSIHPALPWAIAAGLILLASLGTFFLEPHLPTAAVHISTVAPQTEEQRQAG</sequence>
<evidence type="ECO:0000256" key="5">
    <source>
        <dbReference type="ARBA" id="ARBA00022989"/>
    </source>
</evidence>
<evidence type="ECO:0000256" key="3">
    <source>
        <dbReference type="ARBA" id="ARBA00022475"/>
    </source>
</evidence>
<comment type="subcellular location">
    <subcellularLocation>
        <location evidence="1">Cell membrane</location>
        <topology evidence="1">Multi-pass membrane protein</topology>
    </subcellularLocation>
</comment>
<keyword evidence="3" id="KW-1003">Cell membrane</keyword>
<reference evidence="9 10" key="1">
    <citation type="submission" date="2023-02" db="EMBL/GenBank/DDBJ databases">
        <title>Dictyobacter halimunensis sp. nov., a new member of the class Ktedonobacteria from forest soil in a geothermal area.</title>
        <authorList>
            <person name="Rachmania M.K."/>
            <person name="Ningsih F."/>
            <person name="Sakai Y."/>
            <person name="Yabe S."/>
            <person name="Yokota A."/>
            <person name="Sjamsuridzal W."/>
        </authorList>
    </citation>
    <scope>NUCLEOTIDE SEQUENCE [LARGE SCALE GENOMIC DNA]</scope>
    <source>
        <strain evidence="9 10">S3.2.2.5</strain>
    </source>
</reference>
<dbReference type="PANTHER" id="PTHR23517:SF2">
    <property type="entry name" value="MULTIDRUG RESISTANCE PROTEIN MDTH"/>
    <property type="match status" value="1"/>
</dbReference>
<feature type="domain" description="Major facilitator superfamily (MFS) profile" evidence="8">
    <location>
        <begin position="1"/>
        <end position="402"/>
    </location>
</feature>
<dbReference type="PRINTS" id="PR01035">
    <property type="entry name" value="TCRTETA"/>
</dbReference>
<feature type="transmembrane region" description="Helical" evidence="7">
    <location>
        <begin position="378"/>
        <end position="397"/>
    </location>
</feature>
<feature type="transmembrane region" description="Helical" evidence="7">
    <location>
        <begin position="16"/>
        <end position="38"/>
    </location>
</feature>
<gene>
    <name evidence="9" type="ORF">KDH_71930</name>
</gene>
<keyword evidence="2" id="KW-0813">Transport</keyword>
<feature type="transmembrane region" description="Helical" evidence="7">
    <location>
        <begin position="349"/>
        <end position="372"/>
    </location>
</feature>
<dbReference type="Pfam" id="PF07690">
    <property type="entry name" value="MFS_1"/>
    <property type="match status" value="1"/>
</dbReference>
<dbReference type="InterPro" id="IPR001958">
    <property type="entry name" value="Tet-R_TetA/multi-R_MdtG-like"/>
</dbReference>
<evidence type="ECO:0000259" key="8">
    <source>
        <dbReference type="PROSITE" id="PS50850"/>
    </source>
</evidence>
<protein>
    <submittedName>
        <fullName evidence="9">MFS transporter</fullName>
    </submittedName>
</protein>
<evidence type="ECO:0000256" key="2">
    <source>
        <dbReference type="ARBA" id="ARBA00022448"/>
    </source>
</evidence>
<keyword evidence="6 7" id="KW-0472">Membrane</keyword>
<keyword evidence="10" id="KW-1185">Reference proteome</keyword>
<accession>A0ABQ6G1G9</accession>
<dbReference type="SUPFAM" id="SSF103473">
    <property type="entry name" value="MFS general substrate transporter"/>
    <property type="match status" value="1"/>
</dbReference>
<organism evidence="9 10">
    <name type="scientific">Dictyobacter halimunensis</name>
    <dbReference type="NCBI Taxonomy" id="3026934"/>
    <lineage>
        <taxon>Bacteria</taxon>
        <taxon>Bacillati</taxon>
        <taxon>Chloroflexota</taxon>
        <taxon>Ktedonobacteria</taxon>
        <taxon>Ktedonobacterales</taxon>
        <taxon>Dictyobacteraceae</taxon>
        <taxon>Dictyobacter</taxon>
    </lineage>
</organism>
<dbReference type="InterPro" id="IPR020846">
    <property type="entry name" value="MFS_dom"/>
</dbReference>
<keyword evidence="4 7" id="KW-0812">Transmembrane</keyword>
<feature type="transmembrane region" description="Helical" evidence="7">
    <location>
        <begin position="50"/>
        <end position="68"/>
    </location>
</feature>
<feature type="transmembrane region" description="Helical" evidence="7">
    <location>
        <begin position="168"/>
        <end position="191"/>
    </location>
</feature>
<comment type="caution">
    <text evidence="9">The sequence shown here is derived from an EMBL/GenBank/DDBJ whole genome shotgun (WGS) entry which is preliminary data.</text>
</comment>
<dbReference type="Proteomes" id="UP001344906">
    <property type="component" value="Unassembled WGS sequence"/>
</dbReference>
<dbReference type="PANTHER" id="PTHR23517">
    <property type="entry name" value="RESISTANCE PROTEIN MDTM, PUTATIVE-RELATED-RELATED"/>
    <property type="match status" value="1"/>
</dbReference>
<dbReference type="InterPro" id="IPR050171">
    <property type="entry name" value="MFS_Transporters"/>
</dbReference>
<dbReference type="EMBL" id="BSRI01000002">
    <property type="protein sequence ID" value="GLV60373.1"/>
    <property type="molecule type" value="Genomic_DNA"/>
</dbReference>
<dbReference type="InterPro" id="IPR011701">
    <property type="entry name" value="MFS"/>
</dbReference>